<dbReference type="PANTHER" id="PTHR43162:SF1">
    <property type="entry name" value="PRESTALK A DIFFERENTIATION PROTEIN A"/>
    <property type="match status" value="1"/>
</dbReference>
<reference evidence="3" key="1">
    <citation type="journal article" date="2019" name="Int. J. Syst. Evol. Microbiol.">
        <title>The Global Catalogue of Microorganisms (GCM) 10K type strain sequencing project: providing services to taxonomists for standard genome sequencing and annotation.</title>
        <authorList>
            <consortium name="The Broad Institute Genomics Platform"/>
            <consortium name="The Broad Institute Genome Sequencing Center for Infectious Disease"/>
            <person name="Wu L."/>
            <person name="Ma J."/>
        </authorList>
    </citation>
    <scope>NUCLEOTIDE SEQUENCE [LARGE SCALE GENOMIC DNA]</scope>
    <source>
        <strain evidence="3">JCM 9687</strain>
    </source>
</reference>
<dbReference type="Pfam" id="PF13460">
    <property type="entry name" value="NAD_binding_10"/>
    <property type="match status" value="1"/>
</dbReference>
<sequence length="279" mass="29308">MTVLVTGATGSVGREVVRGLLESGVPVRAVTRDPRRAELPARAEVVAGDLERPAELRAALDGVSAVHLFPVPGGAREFAELAVRAGVRRIVVLSSASVLESGAGSLSAQQHAPVERAVEESGVAEWTHLRPGAFALNVLDWAADARTEGVVRLPFAAAAQALVHEADVAAVAVEALLGEGHAGRAYEITGPAAVSQREQVAAIAEAIGEPVRFEELTPEQARQALLGRGCPPEVAEMLLDYLAAAAVAPDVPTSTVRRLTGRPARRFDEWARDHAADFR</sequence>
<evidence type="ECO:0000313" key="2">
    <source>
        <dbReference type="EMBL" id="GAA3362683.1"/>
    </source>
</evidence>
<comment type="caution">
    <text evidence="2">The sequence shown here is derived from an EMBL/GenBank/DDBJ whole genome shotgun (WGS) entry which is preliminary data.</text>
</comment>
<proteinExistence type="predicted"/>
<evidence type="ECO:0000313" key="3">
    <source>
        <dbReference type="Proteomes" id="UP001500483"/>
    </source>
</evidence>
<name>A0ABP6RXF0_9PSEU</name>
<evidence type="ECO:0000259" key="1">
    <source>
        <dbReference type="Pfam" id="PF13460"/>
    </source>
</evidence>
<protein>
    <submittedName>
        <fullName evidence="2">NAD(P)H-binding protein</fullName>
    </submittedName>
</protein>
<dbReference type="Gene3D" id="3.40.50.720">
    <property type="entry name" value="NAD(P)-binding Rossmann-like Domain"/>
    <property type="match status" value="1"/>
</dbReference>
<dbReference type="EMBL" id="BAAAYK010000038">
    <property type="protein sequence ID" value="GAA3362683.1"/>
    <property type="molecule type" value="Genomic_DNA"/>
</dbReference>
<dbReference type="InterPro" id="IPR036291">
    <property type="entry name" value="NAD(P)-bd_dom_sf"/>
</dbReference>
<dbReference type="Proteomes" id="UP001500483">
    <property type="component" value="Unassembled WGS sequence"/>
</dbReference>
<organism evidence="2 3">
    <name type="scientific">Saccharopolyspora gregorii</name>
    <dbReference type="NCBI Taxonomy" id="33914"/>
    <lineage>
        <taxon>Bacteria</taxon>
        <taxon>Bacillati</taxon>
        <taxon>Actinomycetota</taxon>
        <taxon>Actinomycetes</taxon>
        <taxon>Pseudonocardiales</taxon>
        <taxon>Pseudonocardiaceae</taxon>
        <taxon>Saccharopolyspora</taxon>
    </lineage>
</organism>
<accession>A0ABP6RXF0</accession>
<dbReference type="InterPro" id="IPR016040">
    <property type="entry name" value="NAD(P)-bd_dom"/>
</dbReference>
<dbReference type="Gene3D" id="3.90.25.10">
    <property type="entry name" value="UDP-galactose 4-epimerase, domain 1"/>
    <property type="match status" value="1"/>
</dbReference>
<gene>
    <name evidence="2" type="ORF">GCM10020366_51610</name>
</gene>
<feature type="domain" description="NAD(P)-binding" evidence="1">
    <location>
        <begin position="7"/>
        <end position="176"/>
    </location>
</feature>
<dbReference type="PANTHER" id="PTHR43162">
    <property type="match status" value="1"/>
</dbReference>
<dbReference type="RefSeq" id="WP_344929997.1">
    <property type="nucleotide sequence ID" value="NZ_BAAAYK010000038.1"/>
</dbReference>
<dbReference type="InterPro" id="IPR051604">
    <property type="entry name" value="Ergot_Alk_Oxidoreductase"/>
</dbReference>
<dbReference type="SUPFAM" id="SSF51735">
    <property type="entry name" value="NAD(P)-binding Rossmann-fold domains"/>
    <property type="match status" value="1"/>
</dbReference>
<keyword evidence="3" id="KW-1185">Reference proteome</keyword>